<dbReference type="GO" id="GO:0005509">
    <property type="term" value="F:calcium ion binding"/>
    <property type="evidence" value="ECO:0007669"/>
    <property type="project" value="InterPro"/>
</dbReference>
<dbReference type="SUPFAM" id="SSF49313">
    <property type="entry name" value="Cadherin-like"/>
    <property type="match status" value="1"/>
</dbReference>
<comment type="caution">
    <text evidence="4">The sequence shown here is derived from an EMBL/GenBank/DDBJ whole genome shotgun (WGS) entry which is preliminary data.</text>
</comment>
<dbReference type="InterPro" id="IPR015919">
    <property type="entry name" value="Cadherin-like_sf"/>
</dbReference>
<dbReference type="Proteomes" id="UP000232122">
    <property type="component" value="Unassembled WGS sequence"/>
</dbReference>
<evidence type="ECO:0000256" key="1">
    <source>
        <dbReference type="ARBA" id="ARBA00022729"/>
    </source>
</evidence>
<proteinExistence type="predicted"/>
<gene>
    <name evidence="4" type="ORF">CH379_009915</name>
</gene>
<keyword evidence="5" id="KW-1185">Reference proteome</keyword>
<evidence type="ECO:0000256" key="2">
    <source>
        <dbReference type="ARBA" id="ARBA00022737"/>
    </source>
</evidence>
<dbReference type="AlphaFoldDB" id="A0AAE4TY05"/>
<evidence type="ECO:0000313" key="5">
    <source>
        <dbReference type="Proteomes" id="UP000232122"/>
    </source>
</evidence>
<dbReference type="RefSeq" id="WP_100747141.1">
    <property type="nucleotide sequence ID" value="NZ_NPEF02000011.1"/>
</dbReference>
<dbReference type="InterPro" id="IPR028994">
    <property type="entry name" value="Integrin_alpha_N"/>
</dbReference>
<evidence type="ECO:0000313" key="4">
    <source>
        <dbReference type="EMBL" id="MDV6235939.1"/>
    </source>
</evidence>
<dbReference type="PANTHER" id="PTHR36220:SF1">
    <property type="entry name" value="GAMMA TUBULIN COMPLEX COMPONENT C-TERMINAL DOMAIN-CONTAINING PROTEIN"/>
    <property type="match status" value="1"/>
</dbReference>
<dbReference type="GO" id="GO:0016020">
    <property type="term" value="C:membrane"/>
    <property type="evidence" value="ECO:0007669"/>
    <property type="project" value="InterPro"/>
</dbReference>
<reference evidence="4 5" key="1">
    <citation type="journal article" date="2018" name="Microb. Genom.">
        <title>Deciphering the unexplored Leptospira diversity from soils uncovers genomic evolution to virulence.</title>
        <authorList>
            <person name="Thibeaux R."/>
            <person name="Iraola G."/>
            <person name="Ferres I."/>
            <person name="Bierque E."/>
            <person name="Girault D."/>
            <person name="Soupe-Gilbert M.E."/>
            <person name="Picardeau M."/>
            <person name="Goarant C."/>
        </authorList>
    </citation>
    <scope>NUCLEOTIDE SEQUENCE [LARGE SCALE GENOMIC DNA]</scope>
    <source>
        <strain evidence="4 5">ATI7-C-A5</strain>
    </source>
</reference>
<dbReference type="InterPro" id="IPR013519">
    <property type="entry name" value="Int_alpha_beta-p"/>
</dbReference>
<dbReference type="SMART" id="SM00191">
    <property type="entry name" value="Int_alpha"/>
    <property type="match status" value="6"/>
</dbReference>
<dbReference type="Gene3D" id="2.60.40.10">
    <property type="entry name" value="Immunoglobulins"/>
    <property type="match status" value="1"/>
</dbReference>
<dbReference type="Pfam" id="PF14312">
    <property type="entry name" value="FG-GAP_2"/>
    <property type="match status" value="7"/>
</dbReference>
<protein>
    <submittedName>
        <fullName evidence="4">FG-GAP repeat protein</fullName>
    </submittedName>
</protein>
<accession>A0AAE4TY05</accession>
<sequence length="615" mass="64407">MLLKDKSNPGSEPRRTRGKSAVSILLRSTIVLLFLLLSEGCLLGGDQAPAFLNLFSLESSPLSDFQYPVSSYQYKKYVTIPTFRPSIKGDVEEYSISPALPTGLDFDTSTGSISGIPTMSLASTDFTITAENSQGTISTTFRLSSTFSQWIDGAFMKASNSDIADYYGNAVAIDGDTLVVGAYLESSNQTTITNGTTASTDNSADSSGAVYVYRRSGEGWVQEAYIKAPNAEAFDFFGYTVAVSGDTIVVGAYLEGSNQTMITNGNTASADNTSPASGAVYVFRRTGTTWRQEAYLKASNAEASDYFGYSLAISGNTIAVGAMGESSNQNTITNGGIASADNTNASSGAVYVYQRTGTNWTEEAYIKAVNGDAGDLFGISVALSGNTLAVGAAQESSNQITITNGTTASANNARASSGAVYVYLRTGTIWAQEAYLKAGNGQTGDQFGTTVAVDGDTVAVGSVYSNEGAVYVYTRTAALWSQEAIIQPANPGSVTNFGLSLSISGNTIAVGTYSEDGNENRILNGTVASLDNTLPASGALYVYQRTGTAWAQESYIKAPNVQSGDWFGMGVALSGDTVVAGAPQEDGGQTTVTVGEIRSWNELKPNSGAVYVFSR</sequence>
<keyword evidence="2" id="KW-0677">Repeat</keyword>
<name>A0AAE4TY05_9LEPT</name>
<dbReference type="Pfam" id="PF05345">
    <property type="entry name" value="He_PIG"/>
    <property type="match status" value="1"/>
</dbReference>
<dbReference type="PANTHER" id="PTHR36220">
    <property type="entry name" value="UNNAMED PRODUCT"/>
    <property type="match status" value="1"/>
</dbReference>
<evidence type="ECO:0000256" key="3">
    <source>
        <dbReference type="ARBA" id="ARBA00023180"/>
    </source>
</evidence>
<keyword evidence="1" id="KW-0732">Signal</keyword>
<dbReference type="SUPFAM" id="SSF69318">
    <property type="entry name" value="Integrin alpha N-terminal domain"/>
    <property type="match status" value="1"/>
</dbReference>
<dbReference type="InterPro" id="IPR013517">
    <property type="entry name" value="FG-GAP"/>
</dbReference>
<dbReference type="InterPro" id="IPR013783">
    <property type="entry name" value="Ig-like_fold"/>
</dbReference>
<keyword evidence="3" id="KW-0325">Glycoprotein</keyword>
<organism evidence="4 5">
    <name type="scientific">Leptospira ellisii</name>
    <dbReference type="NCBI Taxonomy" id="2023197"/>
    <lineage>
        <taxon>Bacteria</taxon>
        <taxon>Pseudomonadati</taxon>
        <taxon>Spirochaetota</taxon>
        <taxon>Spirochaetia</taxon>
        <taxon>Leptospirales</taxon>
        <taxon>Leptospiraceae</taxon>
        <taxon>Leptospira</taxon>
    </lineage>
</organism>
<dbReference type="EMBL" id="NPEF02000011">
    <property type="protein sequence ID" value="MDV6235939.1"/>
    <property type="molecule type" value="Genomic_DNA"/>
</dbReference>
<dbReference type="Gene3D" id="2.130.10.130">
    <property type="entry name" value="Integrin alpha, N-terminal"/>
    <property type="match status" value="3"/>
</dbReference>